<keyword evidence="3" id="KW-1185">Reference proteome</keyword>
<proteinExistence type="predicted"/>
<sequence>MAGQGGLASACPVTADLPYPQIWANGSLGDLSQIPSTTKRLWHQTCRASRNEPMLCHDRLRLALAPWRSPGLLRPLDKDHSKLSQEQQPGTEVTRVRPGVCGTSRYLISLNSAQTSPHRRQRPGKKEHVVRRTQDAGRRSQVAGRRS</sequence>
<dbReference type="Proteomes" id="UP001391051">
    <property type="component" value="Unassembled WGS sequence"/>
</dbReference>
<reference evidence="2 3" key="1">
    <citation type="submission" date="2023-01" db="EMBL/GenBank/DDBJ databases">
        <title>Analysis of 21 Apiospora genomes using comparative genomics revels a genus with tremendous synthesis potential of carbohydrate active enzymes and secondary metabolites.</title>
        <authorList>
            <person name="Sorensen T."/>
        </authorList>
    </citation>
    <scope>NUCLEOTIDE SEQUENCE [LARGE SCALE GENOMIC DNA]</scope>
    <source>
        <strain evidence="2 3">CBS 24483</strain>
    </source>
</reference>
<dbReference type="RefSeq" id="XP_066701603.1">
    <property type="nucleotide sequence ID" value="XM_066841741.1"/>
</dbReference>
<feature type="region of interest" description="Disordered" evidence="1">
    <location>
        <begin position="111"/>
        <end position="147"/>
    </location>
</feature>
<dbReference type="EMBL" id="JAQQWE010000004">
    <property type="protein sequence ID" value="KAK7956297.1"/>
    <property type="molecule type" value="Genomic_DNA"/>
</dbReference>
<evidence type="ECO:0000313" key="3">
    <source>
        <dbReference type="Proteomes" id="UP001391051"/>
    </source>
</evidence>
<name>A0ABR1QHT0_9PEZI</name>
<gene>
    <name evidence="2" type="ORF">PG986_005519</name>
</gene>
<protein>
    <submittedName>
        <fullName evidence="2">Uncharacterized protein</fullName>
    </submittedName>
</protein>
<evidence type="ECO:0000313" key="2">
    <source>
        <dbReference type="EMBL" id="KAK7956297.1"/>
    </source>
</evidence>
<feature type="region of interest" description="Disordered" evidence="1">
    <location>
        <begin position="74"/>
        <end position="97"/>
    </location>
</feature>
<feature type="compositionally biased region" description="Basic and acidic residues" evidence="1">
    <location>
        <begin position="124"/>
        <end position="138"/>
    </location>
</feature>
<comment type="caution">
    <text evidence="2">The sequence shown here is derived from an EMBL/GenBank/DDBJ whole genome shotgun (WGS) entry which is preliminary data.</text>
</comment>
<evidence type="ECO:0000256" key="1">
    <source>
        <dbReference type="SAM" id="MobiDB-lite"/>
    </source>
</evidence>
<dbReference type="GeneID" id="92074803"/>
<accession>A0ABR1QHT0</accession>
<organism evidence="2 3">
    <name type="scientific">Apiospora aurea</name>
    <dbReference type="NCBI Taxonomy" id="335848"/>
    <lineage>
        <taxon>Eukaryota</taxon>
        <taxon>Fungi</taxon>
        <taxon>Dikarya</taxon>
        <taxon>Ascomycota</taxon>
        <taxon>Pezizomycotina</taxon>
        <taxon>Sordariomycetes</taxon>
        <taxon>Xylariomycetidae</taxon>
        <taxon>Amphisphaeriales</taxon>
        <taxon>Apiosporaceae</taxon>
        <taxon>Apiospora</taxon>
    </lineage>
</organism>